<reference evidence="2 3" key="1">
    <citation type="submission" date="2018-12" db="EMBL/GenBank/DDBJ databases">
        <title>Genome sequencing of Prevotella sp. KCOM 3155 (= JS262).</title>
        <authorList>
            <person name="Kook J.-K."/>
            <person name="Park S.-N."/>
            <person name="Lim Y.K."/>
        </authorList>
    </citation>
    <scope>NUCLEOTIDE SEQUENCE [LARGE SCALE GENOMIC DNA]</scope>
    <source>
        <strain evidence="2 3">KCOM 3155</strain>
    </source>
</reference>
<sequence>MTKSKTECLLMTFITLAHLLSLSSCDSKSRADGNELALFRAYSIKKDTIVRLTHDSLSPTCKLHLDIIFSQSDSLKNINYELLTSGILTPDYFSIGDGITNMKEAIDSFICKYTDEYKRDYASLYNVDKENAKSYDIVYSVKTSVKHGKKGIVVYMAEADYGSGALHNTNIMIAKNIDIYNKKILNLEDLIVEGSNQFISELIIEELCDNRNVDNLEQLQEQSIFKGITPYPSSNFMLEEDGIVFIYNADEIATHDIGRILVRIDYSDINKYLKIRS</sequence>
<accession>A0A3S0PA38</accession>
<evidence type="ECO:0000313" key="2">
    <source>
        <dbReference type="EMBL" id="RUL58997.1"/>
    </source>
</evidence>
<proteinExistence type="predicted"/>
<name>A0A3S0PA38_9BACT</name>
<comment type="caution">
    <text evidence="2">The sequence shown here is derived from an EMBL/GenBank/DDBJ whole genome shotgun (WGS) entry which is preliminary data.</text>
</comment>
<dbReference type="Proteomes" id="UP000278983">
    <property type="component" value="Unassembled WGS sequence"/>
</dbReference>
<keyword evidence="3" id="KW-1185">Reference proteome</keyword>
<dbReference type="Gene3D" id="3.30.565.40">
    <property type="entry name" value="Fervidobacterium nodosum Rt17-B1 like"/>
    <property type="match status" value="1"/>
</dbReference>
<dbReference type="Pfam" id="PF11738">
    <property type="entry name" value="DUF3298"/>
    <property type="match status" value="1"/>
</dbReference>
<protein>
    <submittedName>
        <fullName evidence="2">DUF3298 domain-containing protein</fullName>
    </submittedName>
</protein>
<dbReference type="EMBL" id="RYYU01000001">
    <property type="protein sequence ID" value="RUL58997.1"/>
    <property type="molecule type" value="Genomic_DNA"/>
</dbReference>
<organism evidence="2 3">
    <name type="scientific">Prevotella koreensis</name>
    <dbReference type="NCBI Taxonomy" id="2490854"/>
    <lineage>
        <taxon>Bacteria</taxon>
        <taxon>Pseudomonadati</taxon>
        <taxon>Bacteroidota</taxon>
        <taxon>Bacteroidia</taxon>
        <taxon>Bacteroidales</taxon>
        <taxon>Prevotellaceae</taxon>
        <taxon>Prevotella</taxon>
    </lineage>
</organism>
<evidence type="ECO:0000313" key="3">
    <source>
        <dbReference type="Proteomes" id="UP000278983"/>
    </source>
</evidence>
<feature type="domain" description="DUF3298" evidence="1">
    <location>
        <begin position="188"/>
        <end position="267"/>
    </location>
</feature>
<dbReference type="Gene3D" id="3.90.640.20">
    <property type="entry name" value="Heat-shock cognate protein, ATPase"/>
    <property type="match status" value="1"/>
</dbReference>
<dbReference type="PROSITE" id="PS51257">
    <property type="entry name" value="PROKAR_LIPOPROTEIN"/>
    <property type="match status" value="1"/>
</dbReference>
<evidence type="ECO:0000259" key="1">
    <source>
        <dbReference type="Pfam" id="PF11738"/>
    </source>
</evidence>
<dbReference type="InterPro" id="IPR037126">
    <property type="entry name" value="PdaC/RsiV-like_sf"/>
</dbReference>
<dbReference type="RefSeq" id="WP_126678153.1">
    <property type="nucleotide sequence ID" value="NZ_RYYU01000001.1"/>
</dbReference>
<dbReference type="AlphaFoldDB" id="A0A3S0PA38"/>
<dbReference type="InterPro" id="IPR021729">
    <property type="entry name" value="DUF3298"/>
</dbReference>
<gene>
    <name evidence="2" type="ORF">EHV08_03905</name>
</gene>
<dbReference type="OrthoDB" id="594879at2"/>